<dbReference type="SUPFAM" id="SSF110997">
    <property type="entry name" value="Sporulation related repeat"/>
    <property type="match status" value="2"/>
</dbReference>
<evidence type="ECO:0000256" key="2">
    <source>
        <dbReference type="SAM" id="Phobius"/>
    </source>
</evidence>
<feature type="transmembrane region" description="Helical" evidence="2">
    <location>
        <begin position="261"/>
        <end position="282"/>
    </location>
</feature>
<keyword evidence="2" id="KW-1133">Transmembrane helix</keyword>
<proteinExistence type="predicted"/>
<keyword evidence="2" id="KW-0472">Membrane</keyword>
<feature type="domain" description="SPOR" evidence="3">
    <location>
        <begin position="388"/>
        <end position="470"/>
    </location>
</feature>
<sequence>MVRFSDFITIDSLHRKKTPAPQNEPDAKGSHMDSDLENALDALALDEFLNEVAGSDETRSYYSRIYQNVVDIRKRLLEGLPIDPAPAIGLFRHVIENHLVDDLFSFAIAVPDHLGSSSSVVSSAIARLKMGEELGHVTERVLKSGFAALLQIADIAELPDYILQEGRMITPEEIAEIKKRHDPTFELPTYITALHRKVEGDHKVISSIETAAHENEEPISETARSGLVDDTETGRAPAEAIRDHEHAYKELAGISARRRSLLPASFWAIVVAAAAVVIALWLTGVLPVNKKKGPEPVSVTEIGPSFKREKITKPPEVVTPEPAPAKEEVPGPESQPAIEAESQTAGQEKAVAEIKPTEVAPVPETAAPEQVAPEPAVQKAGVESTPTATEHYPYTLHMGSHKSLRQVERSSAELKKKGLSPYWLHVSLPDKGKWYRLFIGTFRTKAEADDFQKAHGIRADRILMTPYSVRIGSFTSKEESDQKMSSLRDSGYCPYIIEQNGRYDLLVGAYQTRLAAEQLAIRLRAKGIDCEMILR</sequence>
<evidence type="ECO:0000313" key="4">
    <source>
        <dbReference type="EMBL" id="SPD71839.1"/>
    </source>
</evidence>
<reference evidence="4" key="1">
    <citation type="submission" date="2018-01" db="EMBL/GenBank/DDBJ databases">
        <authorList>
            <person name="Regsiter A."/>
            <person name="William W."/>
        </authorList>
    </citation>
    <scope>NUCLEOTIDE SEQUENCE</scope>
    <source>
        <strain evidence="4">TRIP AH-1</strain>
    </source>
</reference>
<dbReference type="Pfam" id="PF05036">
    <property type="entry name" value="SPOR"/>
    <property type="match status" value="2"/>
</dbReference>
<dbReference type="AlphaFoldDB" id="A0A445MR07"/>
<dbReference type="InterPro" id="IPR036680">
    <property type="entry name" value="SPOR-like_sf"/>
</dbReference>
<dbReference type="Gene3D" id="3.30.70.1070">
    <property type="entry name" value="Sporulation related repeat"/>
    <property type="match status" value="2"/>
</dbReference>
<keyword evidence="2" id="KW-0812">Transmembrane</keyword>
<dbReference type="PROSITE" id="PS51724">
    <property type="entry name" value="SPOR"/>
    <property type="match status" value="1"/>
</dbReference>
<dbReference type="GO" id="GO:0042834">
    <property type="term" value="F:peptidoglycan binding"/>
    <property type="evidence" value="ECO:0007669"/>
    <property type="project" value="InterPro"/>
</dbReference>
<organism evidence="4">
    <name type="scientific">uncultured Desulfobacterium sp</name>
    <dbReference type="NCBI Taxonomy" id="201089"/>
    <lineage>
        <taxon>Bacteria</taxon>
        <taxon>Pseudomonadati</taxon>
        <taxon>Thermodesulfobacteriota</taxon>
        <taxon>Desulfobacteria</taxon>
        <taxon>Desulfobacterales</taxon>
        <taxon>Desulfobacteriaceae</taxon>
        <taxon>Desulfobacterium</taxon>
        <taxon>environmental samples</taxon>
    </lineage>
</organism>
<name>A0A445MR07_9BACT</name>
<protein>
    <recommendedName>
        <fullName evidence="3">SPOR domain-containing protein</fullName>
    </recommendedName>
</protein>
<evidence type="ECO:0000256" key="1">
    <source>
        <dbReference type="SAM" id="MobiDB-lite"/>
    </source>
</evidence>
<accession>A0A445MR07</accession>
<feature type="region of interest" description="Disordered" evidence="1">
    <location>
        <begin position="292"/>
        <end position="345"/>
    </location>
</feature>
<dbReference type="InterPro" id="IPR007730">
    <property type="entry name" value="SPOR-like_dom"/>
</dbReference>
<evidence type="ECO:0000259" key="3">
    <source>
        <dbReference type="PROSITE" id="PS51724"/>
    </source>
</evidence>
<gene>
    <name evidence="4" type="ORF">PITCH_A1070013</name>
</gene>
<dbReference type="EMBL" id="OJIN01000010">
    <property type="protein sequence ID" value="SPD71839.1"/>
    <property type="molecule type" value="Genomic_DNA"/>
</dbReference>